<name>A0AA38IG29_9CUCU</name>
<dbReference type="AlphaFoldDB" id="A0AA38IG29"/>
<sequence>MLELPVNSETPDASLRHLFLMRRDNGLHFLELRRNSVFGWRRLKEIKKFRSVRPFLPLLSSEHVVSMSLYKINSTSYKNQQGNSIIRYSDRTPRGLGLKAIKFPNSMEIGNHARI</sequence>
<dbReference type="EMBL" id="JALNTZ010000004">
    <property type="protein sequence ID" value="KAJ3654573.1"/>
    <property type="molecule type" value="Genomic_DNA"/>
</dbReference>
<comment type="caution">
    <text evidence="1">The sequence shown here is derived from an EMBL/GenBank/DDBJ whole genome shotgun (WGS) entry which is preliminary data.</text>
</comment>
<keyword evidence="2" id="KW-1185">Reference proteome</keyword>
<evidence type="ECO:0000313" key="2">
    <source>
        <dbReference type="Proteomes" id="UP001168821"/>
    </source>
</evidence>
<organism evidence="1 2">
    <name type="scientific">Zophobas morio</name>
    <dbReference type="NCBI Taxonomy" id="2755281"/>
    <lineage>
        <taxon>Eukaryota</taxon>
        <taxon>Metazoa</taxon>
        <taxon>Ecdysozoa</taxon>
        <taxon>Arthropoda</taxon>
        <taxon>Hexapoda</taxon>
        <taxon>Insecta</taxon>
        <taxon>Pterygota</taxon>
        <taxon>Neoptera</taxon>
        <taxon>Endopterygota</taxon>
        <taxon>Coleoptera</taxon>
        <taxon>Polyphaga</taxon>
        <taxon>Cucujiformia</taxon>
        <taxon>Tenebrionidae</taxon>
        <taxon>Zophobas</taxon>
    </lineage>
</organism>
<evidence type="ECO:0000313" key="1">
    <source>
        <dbReference type="EMBL" id="KAJ3654573.1"/>
    </source>
</evidence>
<dbReference type="Proteomes" id="UP001168821">
    <property type="component" value="Unassembled WGS sequence"/>
</dbReference>
<accession>A0AA38IG29</accession>
<protein>
    <submittedName>
        <fullName evidence="1">Uncharacterized protein</fullName>
    </submittedName>
</protein>
<gene>
    <name evidence="1" type="ORF">Zmor_013751</name>
</gene>
<reference evidence="1" key="1">
    <citation type="journal article" date="2023" name="G3 (Bethesda)">
        <title>Whole genome assemblies of Zophobas morio and Tenebrio molitor.</title>
        <authorList>
            <person name="Kaur S."/>
            <person name="Stinson S.A."/>
            <person name="diCenzo G.C."/>
        </authorList>
    </citation>
    <scope>NUCLEOTIDE SEQUENCE</scope>
    <source>
        <strain evidence="1">QUZm001</strain>
    </source>
</reference>
<proteinExistence type="predicted"/>